<keyword evidence="7 10" id="KW-0215">Deoxyribonucleotide synthesis</keyword>
<keyword evidence="5 9" id="KW-0067">ATP-binding</keyword>
<dbReference type="InterPro" id="IPR013346">
    <property type="entry name" value="NrdE_NrdA_C"/>
</dbReference>
<evidence type="ECO:0000313" key="14">
    <source>
        <dbReference type="Proteomes" id="UP000185124"/>
    </source>
</evidence>
<dbReference type="NCBIfam" id="TIGR02506">
    <property type="entry name" value="NrdE_NrdA"/>
    <property type="match status" value="1"/>
</dbReference>
<dbReference type="PANTHER" id="PTHR11573">
    <property type="entry name" value="RIBONUCLEOSIDE-DIPHOSPHATE REDUCTASE LARGE CHAIN"/>
    <property type="match status" value="1"/>
</dbReference>
<dbReference type="STRING" id="709881.SAMN04489832_1026"/>
<dbReference type="CDD" id="cd01679">
    <property type="entry name" value="RNR_I"/>
    <property type="match status" value="1"/>
</dbReference>
<dbReference type="EMBL" id="FSQT01000001">
    <property type="protein sequence ID" value="SIM61811.1"/>
    <property type="molecule type" value="Genomic_DNA"/>
</dbReference>
<name>A0A1N5UMH0_9ACTN</name>
<evidence type="ECO:0000256" key="9">
    <source>
        <dbReference type="PROSITE-ProRule" id="PRU00492"/>
    </source>
</evidence>
<dbReference type="InterPro" id="IPR005144">
    <property type="entry name" value="ATP-cone_dom"/>
</dbReference>
<feature type="region of interest" description="Disordered" evidence="11">
    <location>
        <begin position="1"/>
        <end position="31"/>
    </location>
</feature>
<evidence type="ECO:0000256" key="5">
    <source>
        <dbReference type="ARBA" id="ARBA00022840"/>
    </source>
</evidence>
<dbReference type="GO" id="GO:0004748">
    <property type="term" value="F:ribonucleoside-diphosphate reductase activity, thioredoxin disulfide as acceptor"/>
    <property type="evidence" value="ECO:0007669"/>
    <property type="project" value="UniProtKB-EC"/>
</dbReference>
<keyword evidence="3" id="KW-0021">Allosteric enzyme</keyword>
<reference evidence="14" key="1">
    <citation type="submission" date="2016-12" db="EMBL/GenBank/DDBJ databases">
        <authorList>
            <person name="Varghese N."/>
            <person name="Submissions S."/>
        </authorList>
    </citation>
    <scope>NUCLEOTIDE SEQUENCE [LARGE SCALE GENOMIC DNA]</scope>
    <source>
        <strain evidence="14">DSM 45599</strain>
    </source>
</reference>
<dbReference type="GO" id="GO:0005971">
    <property type="term" value="C:ribonucleoside-diphosphate reductase complex"/>
    <property type="evidence" value="ECO:0007669"/>
    <property type="project" value="TreeGrafter"/>
</dbReference>
<dbReference type="Pfam" id="PF02867">
    <property type="entry name" value="Ribonuc_red_lgC"/>
    <property type="match status" value="1"/>
</dbReference>
<comment type="similarity">
    <text evidence="1 10">Belongs to the ribonucleoside diphosphate reductase large chain family.</text>
</comment>
<feature type="domain" description="ATP-cone" evidence="12">
    <location>
        <begin position="23"/>
        <end position="112"/>
    </location>
</feature>
<dbReference type="Pfam" id="PF00317">
    <property type="entry name" value="Ribonuc_red_lgN"/>
    <property type="match status" value="1"/>
</dbReference>
<dbReference type="InterPro" id="IPR000788">
    <property type="entry name" value="RNR_lg_C"/>
</dbReference>
<dbReference type="InterPro" id="IPR008926">
    <property type="entry name" value="RNR_R1-su_N"/>
</dbReference>
<evidence type="ECO:0000256" key="4">
    <source>
        <dbReference type="ARBA" id="ARBA00022741"/>
    </source>
</evidence>
<evidence type="ECO:0000256" key="2">
    <source>
        <dbReference type="ARBA" id="ARBA00012274"/>
    </source>
</evidence>
<evidence type="ECO:0000256" key="3">
    <source>
        <dbReference type="ARBA" id="ARBA00022533"/>
    </source>
</evidence>
<evidence type="ECO:0000256" key="10">
    <source>
        <dbReference type="RuleBase" id="RU003410"/>
    </source>
</evidence>
<dbReference type="SUPFAM" id="SSF51998">
    <property type="entry name" value="PFL-like glycyl radical enzymes"/>
    <property type="match status" value="1"/>
</dbReference>
<keyword evidence="4 9" id="KW-0547">Nucleotide-binding</keyword>
<dbReference type="InterPro" id="IPR039718">
    <property type="entry name" value="Rrm1"/>
</dbReference>
<gene>
    <name evidence="13" type="ORF">SAMN04489832_1026</name>
</gene>
<protein>
    <recommendedName>
        <fullName evidence="2 10">Ribonucleoside-diphosphate reductase</fullName>
        <ecNumber evidence="2 10">1.17.4.1</ecNumber>
    </recommendedName>
</protein>
<dbReference type="GO" id="GO:0005524">
    <property type="term" value="F:ATP binding"/>
    <property type="evidence" value="ECO:0007669"/>
    <property type="project" value="UniProtKB-UniRule"/>
</dbReference>
<dbReference type="Proteomes" id="UP000185124">
    <property type="component" value="Unassembled WGS sequence"/>
</dbReference>
<dbReference type="Pfam" id="PF03477">
    <property type="entry name" value="ATP-cone"/>
    <property type="match status" value="1"/>
</dbReference>
<sequence>MTVTQVVPTGGDTALPGRRRTQMHVRKRDGASEPVDVNKIVRAVERWTDDLTDVDPLRVATRTISGLYDGATTAELDRLSIQTAAEMIGEEPQYSRLAARLLAGYVDKEVRRQGVTSFSTAIRVGHAEGLIGDDTAAFVAAHARALDDAVDPDGDRRFEYFGLRTVYDRYLLRHPTSRLVLETPQYWLLRVACGLSRTSDEAVDFYRLMSSLAYLPSSPTLFNSGTRHTQMSSCYLVDSPRDELDSIYQRYAQVANLSKFAGGIGIAYSRVRSRGALIRGTNGQSNGIVPWLRTLDASVAAVNQGGRRKGAACVYLEPWHPDIEEFLQLRDNTGEDARRTHNLNLANWIPDEFMRRVEADEVWSLFDPHEVPELPDLWGERFDAAYRTAEAQGRYVRQIPARELYGKMMRTLAQTGNGWMTFKDAANRLCNQTAEPGNVVHLSNLCTEIIEVSSDAETAVCNLGSVNLAAHLTDGAIDWQRLRATVRTAVTFLDRVIDINYYPTAQAAVSNPRWRPVGLGLMGLQDVFFALRMPFDSPAARELSTRVSEELYLTALETSADLARRFGAHPAYGQTRAARGQLQPDLWGVEGTQTARWTALRERVDTHGLRNSLLVAVAPTATIASIAGCYECVEPQVSNLFKRETLSGEFLQVNTALVRELKARGLWTEPVRSAIKRAEGSVQEITELPAAVRELFRTAWELPQRALIDLAAARAPFIDQSQSLNLFLASPTIGKLSSMYLYAWKTGLKTTYYLRSRPATRIQQATVAPTAIALAAPVTADPEALACSLENPESCEACQ</sequence>
<comment type="catalytic activity">
    <reaction evidence="8 10">
        <text>a 2'-deoxyribonucleoside 5'-diphosphate + [thioredoxin]-disulfide + H2O = a ribonucleoside 5'-diphosphate + [thioredoxin]-dithiol</text>
        <dbReference type="Rhea" id="RHEA:23252"/>
        <dbReference type="Rhea" id="RHEA-COMP:10698"/>
        <dbReference type="Rhea" id="RHEA-COMP:10700"/>
        <dbReference type="ChEBI" id="CHEBI:15377"/>
        <dbReference type="ChEBI" id="CHEBI:29950"/>
        <dbReference type="ChEBI" id="CHEBI:50058"/>
        <dbReference type="ChEBI" id="CHEBI:57930"/>
        <dbReference type="ChEBI" id="CHEBI:73316"/>
        <dbReference type="EC" id="1.17.4.1"/>
    </reaction>
</comment>
<dbReference type="PRINTS" id="PR01183">
    <property type="entry name" value="RIBORDTASEM1"/>
</dbReference>
<accession>A0A1N5UMH0</accession>
<comment type="function">
    <text evidence="10">Provides the precursors necessary for DNA synthesis. Catalyzes the biosynthesis of deoxyribonucleotides from the corresponding ribonucleotides.</text>
</comment>
<dbReference type="PROSITE" id="PS51161">
    <property type="entry name" value="ATP_CONE"/>
    <property type="match status" value="1"/>
</dbReference>
<evidence type="ECO:0000259" key="12">
    <source>
        <dbReference type="PROSITE" id="PS51161"/>
    </source>
</evidence>
<dbReference type="GO" id="GO:0009263">
    <property type="term" value="P:deoxyribonucleotide biosynthetic process"/>
    <property type="evidence" value="ECO:0007669"/>
    <property type="project" value="UniProtKB-KW"/>
</dbReference>
<dbReference type="Gene3D" id="3.20.70.20">
    <property type="match status" value="1"/>
</dbReference>
<dbReference type="AlphaFoldDB" id="A0A1N5UMH0"/>
<dbReference type="PANTHER" id="PTHR11573:SF6">
    <property type="entry name" value="RIBONUCLEOSIDE-DIPHOSPHATE REDUCTASE LARGE SUBUNIT"/>
    <property type="match status" value="1"/>
</dbReference>
<feature type="compositionally biased region" description="Basic residues" evidence="11">
    <location>
        <begin position="17"/>
        <end position="27"/>
    </location>
</feature>
<dbReference type="SUPFAM" id="SSF48168">
    <property type="entry name" value="R1 subunit of ribonucleotide reductase, N-terminal domain"/>
    <property type="match status" value="1"/>
</dbReference>
<evidence type="ECO:0000256" key="6">
    <source>
        <dbReference type="ARBA" id="ARBA00023002"/>
    </source>
</evidence>
<keyword evidence="6 10" id="KW-0560">Oxidoreductase</keyword>
<evidence type="ECO:0000256" key="8">
    <source>
        <dbReference type="ARBA" id="ARBA00047754"/>
    </source>
</evidence>
<dbReference type="InterPro" id="IPR013509">
    <property type="entry name" value="RNR_lsu_N"/>
</dbReference>
<evidence type="ECO:0000256" key="7">
    <source>
        <dbReference type="ARBA" id="ARBA00023116"/>
    </source>
</evidence>
<evidence type="ECO:0000256" key="1">
    <source>
        <dbReference type="ARBA" id="ARBA00010406"/>
    </source>
</evidence>
<keyword evidence="14" id="KW-1185">Reference proteome</keyword>
<organism evidence="13 14">
    <name type="scientific">Micromonospora cremea</name>
    <dbReference type="NCBI Taxonomy" id="709881"/>
    <lineage>
        <taxon>Bacteria</taxon>
        <taxon>Bacillati</taxon>
        <taxon>Actinomycetota</taxon>
        <taxon>Actinomycetes</taxon>
        <taxon>Micromonosporales</taxon>
        <taxon>Micromonosporaceae</taxon>
        <taxon>Micromonospora</taxon>
    </lineage>
</organism>
<dbReference type="PROSITE" id="PS00089">
    <property type="entry name" value="RIBORED_LARGE"/>
    <property type="match status" value="1"/>
</dbReference>
<dbReference type="EC" id="1.17.4.1" evidence="2 10"/>
<evidence type="ECO:0000256" key="11">
    <source>
        <dbReference type="SAM" id="MobiDB-lite"/>
    </source>
</evidence>
<evidence type="ECO:0000313" key="13">
    <source>
        <dbReference type="EMBL" id="SIM61811.1"/>
    </source>
</evidence>
<proteinExistence type="inferred from homology"/>
<dbReference type="UniPathway" id="UPA00326"/>